<keyword evidence="5" id="KW-0418">Kinase</keyword>
<evidence type="ECO:0000256" key="8">
    <source>
        <dbReference type="ARBA" id="ARBA00048679"/>
    </source>
</evidence>
<feature type="domain" description="Protein kinase" evidence="9">
    <location>
        <begin position="77"/>
        <end position="416"/>
    </location>
</feature>
<gene>
    <name evidence="10" type="ORF">Q9L58_005866</name>
</gene>
<accession>A0ABR3GH43</accession>
<comment type="caution">
    <text evidence="10">The sequence shown here is derived from an EMBL/GenBank/DDBJ whole genome shotgun (WGS) entry which is preliminary data.</text>
</comment>
<dbReference type="PANTHER" id="PTHR47634">
    <property type="entry name" value="PROTEIN KINASE DOMAIN-CONTAINING PROTEIN-RELATED"/>
    <property type="match status" value="1"/>
</dbReference>
<keyword evidence="4" id="KW-0547">Nucleotide-binding</keyword>
<evidence type="ECO:0000256" key="7">
    <source>
        <dbReference type="ARBA" id="ARBA00047899"/>
    </source>
</evidence>
<dbReference type="Gene3D" id="3.30.200.20">
    <property type="entry name" value="Phosphorylase Kinase, domain 1"/>
    <property type="match status" value="1"/>
</dbReference>
<keyword evidence="3" id="KW-0808">Transferase</keyword>
<dbReference type="EC" id="2.7.11.1" evidence="1"/>
<evidence type="ECO:0000256" key="3">
    <source>
        <dbReference type="ARBA" id="ARBA00022679"/>
    </source>
</evidence>
<evidence type="ECO:0000256" key="1">
    <source>
        <dbReference type="ARBA" id="ARBA00012513"/>
    </source>
</evidence>
<dbReference type="EMBL" id="JBBBZM010000075">
    <property type="protein sequence ID" value="KAL0635220.1"/>
    <property type="molecule type" value="Genomic_DNA"/>
</dbReference>
<dbReference type="InterPro" id="IPR011009">
    <property type="entry name" value="Kinase-like_dom_sf"/>
</dbReference>
<evidence type="ECO:0000259" key="9">
    <source>
        <dbReference type="PROSITE" id="PS50011"/>
    </source>
</evidence>
<keyword evidence="6" id="KW-0067">ATP-binding</keyword>
<dbReference type="PANTHER" id="PTHR47634:SF9">
    <property type="entry name" value="PROTEIN KINASE DOMAIN-CONTAINING PROTEIN-RELATED"/>
    <property type="match status" value="1"/>
</dbReference>
<keyword evidence="2" id="KW-0723">Serine/threonine-protein kinase</keyword>
<name>A0ABR3GH43_9PEZI</name>
<comment type="catalytic activity">
    <reaction evidence="7">
        <text>L-threonyl-[protein] + ATP = O-phospho-L-threonyl-[protein] + ADP + H(+)</text>
        <dbReference type="Rhea" id="RHEA:46608"/>
        <dbReference type="Rhea" id="RHEA-COMP:11060"/>
        <dbReference type="Rhea" id="RHEA-COMP:11605"/>
        <dbReference type="ChEBI" id="CHEBI:15378"/>
        <dbReference type="ChEBI" id="CHEBI:30013"/>
        <dbReference type="ChEBI" id="CHEBI:30616"/>
        <dbReference type="ChEBI" id="CHEBI:61977"/>
        <dbReference type="ChEBI" id="CHEBI:456216"/>
        <dbReference type="EC" id="2.7.11.1"/>
    </reaction>
</comment>
<reference evidence="10 11" key="1">
    <citation type="submission" date="2024-02" db="EMBL/GenBank/DDBJ databases">
        <title>Discinaceae phylogenomics.</title>
        <authorList>
            <person name="Dirks A.C."/>
            <person name="James T.Y."/>
        </authorList>
    </citation>
    <scope>NUCLEOTIDE SEQUENCE [LARGE SCALE GENOMIC DNA]</scope>
    <source>
        <strain evidence="10 11">ACD0624</strain>
    </source>
</reference>
<evidence type="ECO:0000313" key="11">
    <source>
        <dbReference type="Proteomes" id="UP001447188"/>
    </source>
</evidence>
<evidence type="ECO:0000313" key="10">
    <source>
        <dbReference type="EMBL" id="KAL0635220.1"/>
    </source>
</evidence>
<evidence type="ECO:0000256" key="6">
    <source>
        <dbReference type="ARBA" id="ARBA00022840"/>
    </source>
</evidence>
<dbReference type="SMART" id="SM00220">
    <property type="entry name" value="S_TKc"/>
    <property type="match status" value="1"/>
</dbReference>
<dbReference type="Pfam" id="PF00069">
    <property type="entry name" value="Pkinase"/>
    <property type="match status" value="1"/>
</dbReference>
<sequence>MTTGRTMFRLRSAKPLPLRHCRRPFTVSSITRTTTANNEKRPEKTYQWMDGVESLEQYKPGGYYPANLADEMHNQRYCILHKLGFGSFSTVWLAHDQDEDRLVSLKLLRADAPRATAESKILQHLGTSHPGNPFFPSLLDEFVVESVNGSHHCLVTEALGPSIGAVIHESKDLHTGNLLFNMPGLENWTFEEVYQRFGGLDREEIIRIDGQPATPAAPKYAVRPPDPAALIRYCLTETCTVRLVDFGEACLPTAGELAREVNTAVRVASPEVLFKDAAAIGMPTDIWTLACTLYEIFGDHMLLESFMANADEIVVEMVRTLGKLPEPWWQMWGVRSKYFEEDGTFKTTPNASEERRIVDLKERVAKLIRGTDMTPDMELDEEESLVLVRMLGAMLRYEPSERATASELVSLLPPKW</sequence>
<evidence type="ECO:0000256" key="4">
    <source>
        <dbReference type="ARBA" id="ARBA00022741"/>
    </source>
</evidence>
<dbReference type="PROSITE" id="PS50011">
    <property type="entry name" value="PROTEIN_KINASE_DOM"/>
    <property type="match status" value="1"/>
</dbReference>
<dbReference type="Proteomes" id="UP001447188">
    <property type="component" value="Unassembled WGS sequence"/>
</dbReference>
<dbReference type="SUPFAM" id="SSF56112">
    <property type="entry name" value="Protein kinase-like (PK-like)"/>
    <property type="match status" value="1"/>
</dbReference>
<organism evidence="10 11">
    <name type="scientific">Discina gigas</name>
    <dbReference type="NCBI Taxonomy" id="1032678"/>
    <lineage>
        <taxon>Eukaryota</taxon>
        <taxon>Fungi</taxon>
        <taxon>Dikarya</taxon>
        <taxon>Ascomycota</taxon>
        <taxon>Pezizomycotina</taxon>
        <taxon>Pezizomycetes</taxon>
        <taxon>Pezizales</taxon>
        <taxon>Discinaceae</taxon>
        <taxon>Discina</taxon>
    </lineage>
</organism>
<comment type="catalytic activity">
    <reaction evidence="8">
        <text>L-seryl-[protein] + ATP = O-phospho-L-seryl-[protein] + ADP + H(+)</text>
        <dbReference type="Rhea" id="RHEA:17989"/>
        <dbReference type="Rhea" id="RHEA-COMP:9863"/>
        <dbReference type="Rhea" id="RHEA-COMP:11604"/>
        <dbReference type="ChEBI" id="CHEBI:15378"/>
        <dbReference type="ChEBI" id="CHEBI:29999"/>
        <dbReference type="ChEBI" id="CHEBI:30616"/>
        <dbReference type="ChEBI" id="CHEBI:83421"/>
        <dbReference type="ChEBI" id="CHEBI:456216"/>
        <dbReference type="EC" id="2.7.11.1"/>
    </reaction>
</comment>
<evidence type="ECO:0000256" key="5">
    <source>
        <dbReference type="ARBA" id="ARBA00022777"/>
    </source>
</evidence>
<evidence type="ECO:0000256" key="2">
    <source>
        <dbReference type="ARBA" id="ARBA00022527"/>
    </source>
</evidence>
<dbReference type="Gene3D" id="1.10.510.10">
    <property type="entry name" value="Transferase(Phosphotransferase) domain 1"/>
    <property type="match status" value="1"/>
</dbReference>
<dbReference type="InterPro" id="IPR051334">
    <property type="entry name" value="SRPK"/>
</dbReference>
<proteinExistence type="predicted"/>
<dbReference type="InterPro" id="IPR000719">
    <property type="entry name" value="Prot_kinase_dom"/>
</dbReference>
<protein>
    <recommendedName>
        <fullName evidence="1">non-specific serine/threonine protein kinase</fullName>
        <ecNumber evidence="1">2.7.11.1</ecNumber>
    </recommendedName>
</protein>
<keyword evidence="11" id="KW-1185">Reference proteome</keyword>